<name>A0AA38VSB6_9PEZI</name>
<dbReference type="GO" id="GO:0016491">
    <property type="term" value="F:oxidoreductase activity"/>
    <property type="evidence" value="ECO:0007669"/>
    <property type="project" value="UniProtKB-KW"/>
</dbReference>
<dbReference type="AlphaFoldDB" id="A0AA38VSB6"/>
<evidence type="ECO:0000256" key="1">
    <source>
        <dbReference type="ARBA" id="ARBA00006484"/>
    </source>
</evidence>
<dbReference type="PANTHER" id="PTHR24320">
    <property type="entry name" value="RETINOL DEHYDROGENASE"/>
    <property type="match status" value="1"/>
</dbReference>
<organism evidence="3 4">
    <name type="scientific">Pleurostoma richardsiae</name>
    <dbReference type="NCBI Taxonomy" id="41990"/>
    <lineage>
        <taxon>Eukaryota</taxon>
        <taxon>Fungi</taxon>
        <taxon>Dikarya</taxon>
        <taxon>Ascomycota</taxon>
        <taxon>Pezizomycotina</taxon>
        <taxon>Sordariomycetes</taxon>
        <taxon>Sordariomycetidae</taxon>
        <taxon>Calosphaeriales</taxon>
        <taxon>Pleurostomataceae</taxon>
        <taxon>Pleurostoma</taxon>
    </lineage>
</organism>
<dbReference type="PANTHER" id="PTHR24320:SF154">
    <property type="entry name" value="OXIDOREDUCTASE, SHORT-CHAIN DEHYDROGENASE_REDUCTASE FAMILY (AFU_ORTHOLOGUE AFUA_2G04560)"/>
    <property type="match status" value="1"/>
</dbReference>
<evidence type="ECO:0000313" key="4">
    <source>
        <dbReference type="Proteomes" id="UP001174694"/>
    </source>
</evidence>
<protein>
    <submittedName>
        <fullName evidence="3">NAD(P)-binding protein</fullName>
    </submittedName>
</protein>
<dbReference type="Pfam" id="PF00106">
    <property type="entry name" value="adh_short"/>
    <property type="match status" value="1"/>
</dbReference>
<comment type="caution">
    <text evidence="3">The sequence shown here is derived from an EMBL/GenBank/DDBJ whole genome shotgun (WGS) entry which is preliminary data.</text>
</comment>
<accession>A0AA38VSB6</accession>
<dbReference type="SUPFAM" id="SSF51735">
    <property type="entry name" value="NAD(P)-binding Rossmann-fold domains"/>
    <property type="match status" value="1"/>
</dbReference>
<evidence type="ECO:0000256" key="2">
    <source>
        <dbReference type="ARBA" id="ARBA00023002"/>
    </source>
</evidence>
<evidence type="ECO:0000313" key="3">
    <source>
        <dbReference type="EMBL" id="KAJ9143489.1"/>
    </source>
</evidence>
<dbReference type="InterPro" id="IPR036291">
    <property type="entry name" value="NAD(P)-bd_dom_sf"/>
</dbReference>
<gene>
    <name evidence="3" type="ORF">NKR23_g6585</name>
</gene>
<keyword evidence="2" id="KW-0560">Oxidoreductase</keyword>
<comment type="similarity">
    <text evidence="1">Belongs to the short-chain dehydrogenases/reductases (SDR) family.</text>
</comment>
<dbReference type="Gene3D" id="3.40.50.720">
    <property type="entry name" value="NAD(P)-binding Rossmann-like Domain"/>
    <property type="match status" value="1"/>
</dbReference>
<dbReference type="Proteomes" id="UP001174694">
    <property type="component" value="Unassembled WGS sequence"/>
</dbReference>
<dbReference type="EMBL" id="JANBVO010000019">
    <property type="protein sequence ID" value="KAJ9143489.1"/>
    <property type="molecule type" value="Genomic_DNA"/>
</dbReference>
<reference evidence="3" key="1">
    <citation type="submission" date="2022-07" db="EMBL/GenBank/DDBJ databases">
        <title>Fungi with potential for degradation of polypropylene.</title>
        <authorList>
            <person name="Gostincar C."/>
        </authorList>
    </citation>
    <scope>NUCLEOTIDE SEQUENCE</scope>
    <source>
        <strain evidence="3">EXF-13308</strain>
    </source>
</reference>
<dbReference type="PRINTS" id="PR00081">
    <property type="entry name" value="GDHRDH"/>
</dbReference>
<proteinExistence type="inferred from homology"/>
<dbReference type="InterPro" id="IPR002347">
    <property type="entry name" value="SDR_fam"/>
</dbReference>
<keyword evidence="4" id="KW-1185">Reference proteome</keyword>
<sequence length="312" mass="33560">MPAMAGYVNFSPDKDIPSLEEKVVLVTGGTAGLGRASIVALAKHNPAHIYFTGRNATAAQSLISDVATINPSVSLTFLEMDMTSLASVKAATKRFVHDRLDILMCNAGIMASPPGLSKDGFEMQFAVNHLGNAMVIQQVLPVLLRTAALPGADVRVVSLTSTGWRGHPKGGVLFDEVRTTQDGIGGSWIRYGQSKLANIVYAAELARRYPSILTVSVHPGVVETGLVTNLDPVRKAFVYAANFVQGTSIMKTEQGCYSQLWVAAGGKRDEMLNGAFYMPVGVLSNDKLDKTAKSQELAKRLWDWTADVLAKY</sequence>